<comment type="similarity">
    <text evidence="6">Belongs to the ABC-2 integral membrane protein family.</text>
</comment>
<evidence type="ECO:0000256" key="2">
    <source>
        <dbReference type="ARBA" id="ARBA00022692"/>
    </source>
</evidence>
<feature type="transmembrane region" description="Helical" evidence="6">
    <location>
        <begin position="214"/>
        <end position="234"/>
    </location>
</feature>
<dbReference type="EMBL" id="JACHJS010000001">
    <property type="protein sequence ID" value="MBB4967750.1"/>
    <property type="molecule type" value="Genomic_DNA"/>
</dbReference>
<evidence type="ECO:0000256" key="5">
    <source>
        <dbReference type="ARBA" id="ARBA00023251"/>
    </source>
</evidence>
<keyword evidence="2 6" id="KW-0812">Transmembrane</keyword>
<feature type="domain" description="ABC transmembrane type-2" evidence="7">
    <location>
        <begin position="21"/>
        <end position="239"/>
    </location>
</feature>
<dbReference type="InterPro" id="IPR047817">
    <property type="entry name" value="ABC2_TM_bact-type"/>
</dbReference>
<dbReference type="InterPro" id="IPR051784">
    <property type="entry name" value="Nod_factor_ABC_transporter"/>
</dbReference>
<dbReference type="PANTHER" id="PTHR43229">
    <property type="entry name" value="NODULATION PROTEIN J"/>
    <property type="match status" value="1"/>
</dbReference>
<evidence type="ECO:0000256" key="3">
    <source>
        <dbReference type="ARBA" id="ARBA00022989"/>
    </source>
</evidence>
<dbReference type="Pfam" id="PF01061">
    <property type="entry name" value="ABC2_membrane"/>
    <property type="match status" value="1"/>
</dbReference>
<comment type="subcellular location">
    <subcellularLocation>
        <location evidence="6">Cell membrane</location>
        <topology evidence="6">Multi-pass membrane protein</topology>
    </subcellularLocation>
    <subcellularLocation>
        <location evidence="1">Membrane</location>
        <topology evidence="1">Multi-pass membrane protein</topology>
    </subcellularLocation>
</comment>
<organism evidence="8 9">
    <name type="scientific">Saccharothrix violaceirubra</name>
    <dbReference type="NCBI Taxonomy" id="413306"/>
    <lineage>
        <taxon>Bacteria</taxon>
        <taxon>Bacillati</taxon>
        <taxon>Actinomycetota</taxon>
        <taxon>Actinomycetes</taxon>
        <taxon>Pseudonocardiales</taxon>
        <taxon>Pseudonocardiaceae</taxon>
        <taxon>Saccharothrix</taxon>
    </lineage>
</organism>
<keyword evidence="6" id="KW-0813">Transport</keyword>
<sequence>MLRDTLIVYRVELAAAVRSRVAVAIGLVQPVLYLVLFGPLLTDALPGERAMTFFVPGLFVQLGLFATGYAGFSLIPDLRSGVLERLRVTPVSRAALLLGRVLRDATTLAVQGTALVLCGLAFGLRASWWGVPAGLALVVVAGVGLASLSYAAAVKLPGEYLFAPVVNSVAVPVMLLSGVLLPMSFAPGWLDAASRLNPLRYVVDGVRALFDGRLVVVDAAVGVAFAVACVAVALRTFRF</sequence>
<dbReference type="GO" id="GO:0140359">
    <property type="term" value="F:ABC-type transporter activity"/>
    <property type="evidence" value="ECO:0007669"/>
    <property type="project" value="InterPro"/>
</dbReference>
<dbReference type="InterPro" id="IPR000412">
    <property type="entry name" value="ABC_2_transport"/>
</dbReference>
<dbReference type="GO" id="GO:0046677">
    <property type="term" value="P:response to antibiotic"/>
    <property type="evidence" value="ECO:0007669"/>
    <property type="project" value="UniProtKB-KW"/>
</dbReference>
<dbReference type="AlphaFoldDB" id="A0A7W7T728"/>
<accession>A0A7W7T728</accession>
<keyword evidence="9" id="KW-1185">Reference proteome</keyword>
<feature type="transmembrane region" description="Helical" evidence="6">
    <location>
        <begin position="108"/>
        <end position="128"/>
    </location>
</feature>
<evidence type="ECO:0000256" key="1">
    <source>
        <dbReference type="ARBA" id="ARBA00004141"/>
    </source>
</evidence>
<proteinExistence type="inferred from homology"/>
<name>A0A7W7T728_9PSEU</name>
<evidence type="ECO:0000256" key="4">
    <source>
        <dbReference type="ARBA" id="ARBA00023136"/>
    </source>
</evidence>
<dbReference type="InterPro" id="IPR013525">
    <property type="entry name" value="ABC2_TM"/>
</dbReference>
<evidence type="ECO:0000256" key="6">
    <source>
        <dbReference type="RuleBase" id="RU361157"/>
    </source>
</evidence>
<dbReference type="PROSITE" id="PS51012">
    <property type="entry name" value="ABC_TM2"/>
    <property type="match status" value="1"/>
</dbReference>
<evidence type="ECO:0000313" key="8">
    <source>
        <dbReference type="EMBL" id="MBB4967750.1"/>
    </source>
</evidence>
<feature type="transmembrane region" description="Helical" evidence="6">
    <location>
        <begin position="53"/>
        <end position="75"/>
    </location>
</feature>
<dbReference type="Proteomes" id="UP000542674">
    <property type="component" value="Unassembled WGS sequence"/>
</dbReference>
<keyword evidence="3 6" id="KW-1133">Transmembrane helix</keyword>
<keyword evidence="6" id="KW-1003">Cell membrane</keyword>
<comment type="caution">
    <text evidence="8">The sequence shown here is derived from an EMBL/GenBank/DDBJ whole genome shotgun (WGS) entry which is preliminary data.</text>
</comment>
<evidence type="ECO:0000259" key="7">
    <source>
        <dbReference type="PROSITE" id="PS51012"/>
    </source>
</evidence>
<feature type="transmembrane region" description="Helical" evidence="6">
    <location>
        <begin position="21"/>
        <end position="41"/>
    </location>
</feature>
<evidence type="ECO:0000313" key="9">
    <source>
        <dbReference type="Proteomes" id="UP000542674"/>
    </source>
</evidence>
<reference evidence="8 9" key="1">
    <citation type="submission" date="2020-08" db="EMBL/GenBank/DDBJ databases">
        <title>Sequencing the genomes of 1000 actinobacteria strains.</title>
        <authorList>
            <person name="Klenk H.-P."/>
        </authorList>
    </citation>
    <scope>NUCLEOTIDE SEQUENCE [LARGE SCALE GENOMIC DNA]</scope>
    <source>
        <strain evidence="8 9">DSM 45084</strain>
    </source>
</reference>
<dbReference type="GO" id="GO:0043190">
    <property type="term" value="C:ATP-binding cassette (ABC) transporter complex"/>
    <property type="evidence" value="ECO:0007669"/>
    <property type="project" value="InterPro"/>
</dbReference>
<keyword evidence="4 6" id="KW-0472">Membrane</keyword>
<feature type="transmembrane region" description="Helical" evidence="6">
    <location>
        <begin position="160"/>
        <end position="181"/>
    </location>
</feature>
<dbReference type="RefSeq" id="WP_184672699.1">
    <property type="nucleotide sequence ID" value="NZ_BAABAI010000032.1"/>
</dbReference>
<feature type="transmembrane region" description="Helical" evidence="6">
    <location>
        <begin position="134"/>
        <end position="153"/>
    </location>
</feature>
<gene>
    <name evidence="8" type="ORF">F4559_005109</name>
</gene>
<dbReference type="PANTHER" id="PTHR43229:SF2">
    <property type="entry name" value="NODULATION PROTEIN J"/>
    <property type="match status" value="1"/>
</dbReference>
<protein>
    <recommendedName>
        <fullName evidence="6">Transport permease protein</fullName>
    </recommendedName>
</protein>
<keyword evidence="5" id="KW-0046">Antibiotic resistance</keyword>
<dbReference type="PIRSF" id="PIRSF006648">
    <property type="entry name" value="DrrB"/>
    <property type="match status" value="1"/>
</dbReference>